<evidence type="ECO:0000313" key="3">
    <source>
        <dbReference type="Proteomes" id="UP001549167"/>
    </source>
</evidence>
<dbReference type="RefSeq" id="WP_354220058.1">
    <property type="nucleotide sequence ID" value="NZ_JBEPMX010000007.1"/>
</dbReference>
<feature type="coiled-coil region" evidence="1">
    <location>
        <begin position="27"/>
        <end position="54"/>
    </location>
</feature>
<gene>
    <name evidence="2" type="ORF">ABID56_001587</name>
</gene>
<evidence type="ECO:0000313" key="2">
    <source>
        <dbReference type="EMBL" id="MET3683492.1"/>
    </source>
</evidence>
<protein>
    <submittedName>
        <fullName evidence="2">Hemin uptake protein HemP</fullName>
    </submittedName>
</protein>
<name>A0ABV2KWK6_9BACI</name>
<comment type="caution">
    <text evidence="2">The sequence shown here is derived from an EMBL/GenBank/DDBJ whole genome shotgun (WGS) entry which is preliminary data.</text>
</comment>
<dbReference type="EMBL" id="JBEPMX010000007">
    <property type="protein sequence ID" value="MET3683492.1"/>
    <property type="molecule type" value="Genomic_DNA"/>
</dbReference>
<dbReference type="Proteomes" id="UP001549167">
    <property type="component" value="Unassembled WGS sequence"/>
</dbReference>
<accession>A0ABV2KWK6</accession>
<proteinExistence type="predicted"/>
<keyword evidence="1" id="KW-0175">Coiled coil</keyword>
<keyword evidence="3" id="KW-1185">Reference proteome</keyword>
<reference evidence="2 3" key="1">
    <citation type="submission" date="2024-06" db="EMBL/GenBank/DDBJ databases">
        <title>Genomic Encyclopedia of Type Strains, Phase IV (KMG-IV): sequencing the most valuable type-strain genomes for metagenomic binning, comparative biology and taxonomic classification.</title>
        <authorList>
            <person name="Goeker M."/>
        </authorList>
    </citation>
    <scope>NUCLEOTIDE SEQUENCE [LARGE SCALE GENOMIC DNA]</scope>
    <source>
        <strain evidence="2 3">DSM 23520</strain>
    </source>
</reference>
<sequence length="62" mass="7565">MTDEQMNTIMQAIKELSDNQKELFKGQKEINDRLTRIEERMEFVQHKLIEHDEQIYTLRKKA</sequence>
<evidence type="ECO:0000256" key="1">
    <source>
        <dbReference type="SAM" id="Coils"/>
    </source>
</evidence>
<organism evidence="2 3">
    <name type="scientific">Alkalibacillus flavidus</name>
    <dbReference type="NCBI Taxonomy" id="546021"/>
    <lineage>
        <taxon>Bacteria</taxon>
        <taxon>Bacillati</taxon>
        <taxon>Bacillota</taxon>
        <taxon>Bacilli</taxon>
        <taxon>Bacillales</taxon>
        <taxon>Bacillaceae</taxon>
        <taxon>Alkalibacillus</taxon>
    </lineage>
</organism>